<dbReference type="EMBL" id="WMQE01000012">
    <property type="protein sequence ID" value="MTK21148.1"/>
    <property type="molecule type" value="Genomic_DNA"/>
</dbReference>
<organism evidence="1 2">
    <name type="scientific">Turicibacter sanguinis</name>
    <dbReference type="NCBI Taxonomy" id="154288"/>
    <lineage>
        <taxon>Bacteria</taxon>
        <taxon>Bacillati</taxon>
        <taxon>Bacillota</taxon>
        <taxon>Erysipelotrichia</taxon>
        <taxon>Erysipelotrichales</taxon>
        <taxon>Turicibacteraceae</taxon>
        <taxon>Turicibacter</taxon>
    </lineage>
</organism>
<name>A0A173S2C3_9FIRM</name>
<proteinExistence type="predicted"/>
<protein>
    <submittedName>
        <fullName evidence="1">DUF4825 domain-containing protein</fullName>
    </submittedName>
</protein>
<gene>
    <name evidence="1" type="ORF">GMA92_06910</name>
</gene>
<accession>A0A173S2C3</accession>
<dbReference type="PROSITE" id="PS51257">
    <property type="entry name" value="PROKAR_LIPOPROTEIN"/>
    <property type="match status" value="1"/>
</dbReference>
<dbReference type="Pfam" id="PF16107">
    <property type="entry name" value="DUF4825"/>
    <property type="match status" value="1"/>
</dbReference>
<comment type="caution">
    <text evidence="1">The sequence shown here is derived from an EMBL/GenBank/DDBJ whole genome shotgun (WGS) entry which is preliminary data.</text>
</comment>
<dbReference type="Proteomes" id="UP000487649">
    <property type="component" value="Unassembled WGS sequence"/>
</dbReference>
<dbReference type="OrthoDB" id="9762883at2"/>
<dbReference type="GeneID" id="60058139"/>
<reference evidence="1 2" key="1">
    <citation type="journal article" date="2019" name="Nat. Med.">
        <title>A library of human gut bacterial isolates paired with longitudinal multiomics data enables mechanistic microbiome research.</title>
        <authorList>
            <person name="Poyet M."/>
            <person name="Groussin M."/>
            <person name="Gibbons S.M."/>
            <person name="Avila-Pacheco J."/>
            <person name="Jiang X."/>
            <person name="Kearney S.M."/>
            <person name="Perrotta A.R."/>
            <person name="Berdy B."/>
            <person name="Zhao S."/>
            <person name="Lieberman T.D."/>
            <person name="Swanson P.K."/>
            <person name="Smith M."/>
            <person name="Roesemann S."/>
            <person name="Alexander J.E."/>
            <person name="Rich S.A."/>
            <person name="Livny J."/>
            <person name="Vlamakis H."/>
            <person name="Clish C."/>
            <person name="Bullock K."/>
            <person name="Deik A."/>
            <person name="Scott J."/>
            <person name="Pierce K.A."/>
            <person name="Xavier R.J."/>
            <person name="Alm E.J."/>
        </authorList>
    </citation>
    <scope>NUCLEOTIDE SEQUENCE [LARGE SCALE GENOMIC DNA]</scope>
    <source>
        <strain evidence="1 2">BIOML-A198</strain>
    </source>
</reference>
<dbReference type="AlphaFoldDB" id="A0A173S2C3"/>
<dbReference type="RefSeq" id="WP_006784745.1">
    <property type="nucleotide sequence ID" value="NZ_CABJBH010000014.1"/>
</dbReference>
<evidence type="ECO:0000313" key="2">
    <source>
        <dbReference type="Proteomes" id="UP000487649"/>
    </source>
</evidence>
<dbReference type="InterPro" id="IPR032250">
    <property type="entry name" value="DUF4825"/>
</dbReference>
<sequence>MKRMILFICLLTLVGCGKSDSLLNYKNSYIGDNSAVGNILSLLPVNLQDYTFSLQTASEPYELTVNYSNTKLTNDDLNYSADILFTLIQNVEIIHFESENSSSTFLRPSDEFLQKIEKELTQAS</sequence>
<evidence type="ECO:0000313" key="1">
    <source>
        <dbReference type="EMBL" id="MTK21148.1"/>
    </source>
</evidence>